<gene>
    <name evidence="3" type="ORF">RUM44_006342</name>
</gene>
<feature type="compositionally biased region" description="Low complexity" evidence="1">
    <location>
        <begin position="55"/>
        <end position="68"/>
    </location>
</feature>
<evidence type="ECO:0000313" key="3">
    <source>
        <dbReference type="EMBL" id="KAK6619942.1"/>
    </source>
</evidence>
<name>A0ABR1AI03_POLSC</name>
<keyword evidence="4" id="KW-1185">Reference proteome</keyword>
<keyword evidence="2" id="KW-0812">Transmembrane</keyword>
<evidence type="ECO:0000256" key="1">
    <source>
        <dbReference type="SAM" id="MobiDB-lite"/>
    </source>
</evidence>
<organism evidence="3 4">
    <name type="scientific">Polyplax serrata</name>
    <name type="common">Common mouse louse</name>
    <dbReference type="NCBI Taxonomy" id="468196"/>
    <lineage>
        <taxon>Eukaryota</taxon>
        <taxon>Metazoa</taxon>
        <taxon>Ecdysozoa</taxon>
        <taxon>Arthropoda</taxon>
        <taxon>Hexapoda</taxon>
        <taxon>Insecta</taxon>
        <taxon>Pterygota</taxon>
        <taxon>Neoptera</taxon>
        <taxon>Paraneoptera</taxon>
        <taxon>Psocodea</taxon>
        <taxon>Troctomorpha</taxon>
        <taxon>Phthiraptera</taxon>
        <taxon>Anoplura</taxon>
        <taxon>Polyplacidae</taxon>
        <taxon>Polyplax</taxon>
    </lineage>
</organism>
<accession>A0ABR1AI03</accession>
<evidence type="ECO:0000256" key="2">
    <source>
        <dbReference type="SAM" id="Phobius"/>
    </source>
</evidence>
<protein>
    <submittedName>
        <fullName evidence="3">Uncharacterized protein</fullName>
    </submittedName>
</protein>
<evidence type="ECO:0000313" key="4">
    <source>
        <dbReference type="Proteomes" id="UP001359485"/>
    </source>
</evidence>
<keyword evidence="2" id="KW-1133">Transmembrane helix</keyword>
<reference evidence="3 4" key="1">
    <citation type="submission" date="2023-09" db="EMBL/GenBank/DDBJ databases">
        <title>Genomes of two closely related lineages of the louse Polyplax serrata with different host specificities.</title>
        <authorList>
            <person name="Martinu J."/>
            <person name="Tarabai H."/>
            <person name="Stefka J."/>
            <person name="Hypsa V."/>
        </authorList>
    </citation>
    <scope>NUCLEOTIDE SEQUENCE [LARGE SCALE GENOMIC DNA]</scope>
    <source>
        <strain evidence="3">98ZLc_SE</strain>
    </source>
</reference>
<dbReference type="Proteomes" id="UP001359485">
    <property type="component" value="Unassembled WGS sequence"/>
</dbReference>
<comment type="caution">
    <text evidence="3">The sequence shown here is derived from an EMBL/GenBank/DDBJ whole genome shotgun (WGS) entry which is preliminary data.</text>
</comment>
<proteinExistence type="predicted"/>
<dbReference type="EMBL" id="JAWJWF010000048">
    <property type="protein sequence ID" value="KAK6619942.1"/>
    <property type="molecule type" value="Genomic_DNA"/>
</dbReference>
<feature type="region of interest" description="Disordered" evidence="1">
    <location>
        <begin position="47"/>
        <end position="75"/>
    </location>
</feature>
<feature type="transmembrane region" description="Helical" evidence="2">
    <location>
        <begin position="154"/>
        <end position="179"/>
    </location>
</feature>
<keyword evidence="2" id="KW-0472">Membrane</keyword>
<sequence>MHRPMGEVLAGLVKNDRCEGEEGEETRKGCGLVVDLVVDVQCDGGETSTPAGSVSTPAPTATLSPSTTNHNAQPQPPVITVSAKVKFEGRNGTSHMTINIWQVEDVSVWVRLLRCSLAYLIPKDDELCGRAAHSVTQSPGGSDQLATPAYSTNLVLFVLLFFFFFFFLLCVQTVGITFLPGPVPLSGLLSLLPTWELI</sequence>